<protein>
    <submittedName>
        <fullName evidence="1">Uncharacterized protein</fullName>
    </submittedName>
</protein>
<evidence type="ECO:0000313" key="1">
    <source>
        <dbReference type="EMBL" id="DAE08755.1"/>
    </source>
</evidence>
<proteinExistence type="predicted"/>
<organism evidence="1">
    <name type="scientific">Myoviridae sp. ctLjW1</name>
    <dbReference type="NCBI Taxonomy" id="2825084"/>
    <lineage>
        <taxon>Viruses</taxon>
        <taxon>Duplodnaviria</taxon>
        <taxon>Heunggongvirae</taxon>
        <taxon>Uroviricota</taxon>
        <taxon>Caudoviricetes</taxon>
    </lineage>
</organism>
<sequence length="50" mass="5655">MTTMGQSKDTTINKKEKHFSNCLLDHRAGQAEEMASGYLCRLCRITQPLP</sequence>
<accession>A0A8S5PQJ2</accession>
<reference evidence="1" key="1">
    <citation type="journal article" date="2021" name="Proc. Natl. Acad. Sci. U.S.A.">
        <title>A Catalog of Tens of Thousands of Viruses from Human Metagenomes Reveals Hidden Associations with Chronic Diseases.</title>
        <authorList>
            <person name="Tisza M.J."/>
            <person name="Buck C.B."/>
        </authorList>
    </citation>
    <scope>NUCLEOTIDE SEQUENCE</scope>
    <source>
        <strain evidence="1">CtLjW1</strain>
    </source>
</reference>
<dbReference type="EMBL" id="BK015474">
    <property type="protein sequence ID" value="DAE08755.1"/>
    <property type="molecule type" value="Genomic_DNA"/>
</dbReference>
<name>A0A8S5PQJ2_9CAUD</name>